<dbReference type="GO" id="GO:0007165">
    <property type="term" value="P:signal transduction"/>
    <property type="evidence" value="ECO:0007669"/>
    <property type="project" value="InterPro"/>
</dbReference>
<dbReference type="CDD" id="cd12195">
    <property type="entry name" value="CIPK_C"/>
    <property type="match status" value="1"/>
</dbReference>
<dbReference type="Pfam" id="PF03822">
    <property type="entry name" value="NAF"/>
    <property type="match status" value="1"/>
</dbReference>
<dbReference type="GO" id="GO:0106310">
    <property type="term" value="F:protein serine kinase activity"/>
    <property type="evidence" value="ECO:0007669"/>
    <property type="project" value="RHEA"/>
</dbReference>
<evidence type="ECO:0000256" key="11">
    <source>
        <dbReference type="ARBA" id="ARBA00048679"/>
    </source>
</evidence>
<evidence type="ECO:0000256" key="3">
    <source>
        <dbReference type="ARBA" id="ARBA00012513"/>
    </source>
</evidence>
<dbReference type="InterPro" id="IPR018451">
    <property type="entry name" value="NAF/FISL_domain"/>
</dbReference>
<evidence type="ECO:0000256" key="7">
    <source>
        <dbReference type="ARBA" id="ARBA00022777"/>
    </source>
</evidence>
<keyword evidence="7 16" id="KW-0418">Kinase</keyword>
<evidence type="ECO:0000256" key="10">
    <source>
        <dbReference type="ARBA" id="ARBA00047899"/>
    </source>
</evidence>
<accession>A0A0K9NIJ3</accession>
<dbReference type="PANTHER" id="PTHR43895">
    <property type="entry name" value="CALCIUM/CALMODULIN-DEPENDENT PROTEIN KINASE KINASE-RELATED"/>
    <property type="match status" value="1"/>
</dbReference>
<dbReference type="InterPro" id="IPR011009">
    <property type="entry name" value="Kinase-like_dom_sf"/>
</dbReference>
<evidence type="ECO:0000256" key="5">
    <source>
        <dbReference type="ARBA" id="ARBA00022679"/>
    </source>
</evidence>
<evidence type="ECO:0000256" key="6">
    <source>
        <dbReference type="ARBA" id="ARBA00022741"/>
    </source>
</evidence>
<dbReference type="OrthoDB" id="193931at2759"/>
<dbReference type="PANTHER" id="PTHR43895:SF65">
    <property type="entry name" value="CBL-INTERACTING PROTEIN KINASE 21"/>
    <property type="match status" value="1"/>
</dbReference>
<evidence type="ECO:0000313" key="17">
    <source>
        <dbReference type="Proteomes" id="UP000036987"/>
    </source>
</evidence>
<dbReference type="SMART" id="SM00220">
    <property type="entry name" value="S_TKc"/>
    <property type="match status" value="1"/>
</dbReference>
<keyword evidence="6 12" id="KW-0547">Nucleotide-binding</keyword>
<evidence type="ECO:0000256" key="4">
    <source>
        <dbReference type="ARBA" id="ARBA00022527"/>
    </source>
</evidence>
<dbReference type="SUPFAM" id="SSF56112">
    <property type="entry name" value="Protein kinase-like (PK-like)"/>
    <property type="match status" value="1"/>
</dbReference>
<keyword evidence="4 13" id="KW-0723">Serine/threonine-protein kinase</keyword>
<dbReference type="PROSITE" id="PS50011">
    <property type="entry name" value="PROTEIN_KINASE_DOM"/>
    <property type="match status" value="1"/>
</dbReference>
<comment type="similarity">
    <text evidence="2">Belongs to the protein kinase superfamily. CAMK Ser/Thr protein kinase family. SNF1 subfamily.</text>
</comment>
<feature type="binding site" evidence="12">
    <location>
        <position position="46"/>
    </location>
    <ligand>
        <name>ATP</name>
        <dbReference type="ChEBI" id="CHEBI:30616"/>
    </ligand>
</feature>
<gene>
    <name evidence="16" type="ORF">ZOSMA_93G00440</name>
</gene>
<keyword evidence="17" id="KW-1185">Reference proteome</keyword>
<dbReference type="FunFam" id="3.30.310.80:FF:000005">
    <property type="entry name" value="Non-specific serine/threonine protein kinase"/>
    <property type="match status" value="1"/>
</dbReference>
<evidence type="ECO:0000256" key="12">
    <source>
        <dbReference type="PROSITE-ProRule" id="PRU10141"/>
    </source>
</evidence>
<dbReference type="Pfam" id="PF00069">
    <property type="entry name" value="Pkinase"/>
    <property type="match status" value="1"/>
</dbReference>
<comment type="cofactor">
    <cofactor evidence="1">
        <name>Mn(2+)</name>
        <dbReference type="ChEBI" id="CHEBI:29035"/>
    </cofactor>
</comment>
<sequence length="438" mass="49588">MVRDAAACARIKHLGKYEIGKTLGEGNFGKVKYARNVNTGNEFAIKILDKRRIRSLKIDDQIKREIGTLKLLRHPNVIRLHEVLASKSKIYMVLEYAMGGELFDKIALNGKFRENDGRKLFQQLIDAISYCHEKGVYHRDLKPENVLVDMEGCIKISDFGLSALHQHIGNDGMLHTTCGSPNYVAPEVLKNRGYDGALSDIWSCGVILYVVLTGYLPFDDRNLAVLYQKIFNGNVQIPKRLSPGAKNMIKKMLDPDPNTRMKMDEIKSDDWFQQDYIPAIPEDENGIHYYHDDTFSIDEQNDSDSKGSFMPNKINAFQLIGMSSCLDLSGLFEKDHVSERKVVFASNHCSKELPERIKCISVDNGFEVTKRNKKLKIMQRYTGSSNPCGLFSASAEVFEISQFVSVVEISKFHGDSPLYREFCTKLSNELGMLKSTVT</sequence>
<protein>
    <recommendedName>
        <fullName evidence="3">non-specific serine/threonine protein kinase</fullName>
        <ecNumber evidence="3">2.7.11.1</ecNumber>
    </recommendedName>
</protein>
<dbReference type="Gene3D" id="3.30.310.80">
    <property type="entry name" value="Kinase associated domain 1, KA1"/>
    <property type="match status" value="1"/>
</dbReference>
<dbReference type="AlphaFoldDB" id="A0A0K9NIJ3"/>
<dbReference type="GO" id="GO:0005524">
    <property type="term" value="F:ATP binding"/>
    <property type="evidence" value="ECO:0007669"/>
    <property type="project" value="UniProtKB-UniRule"/>
</dbReference>
<dbReference type="PROSITE" id="PS00107">
    <property type="entry name" value="PROTEIN_KINASE_ATP"/>
    <property type="match status" value="1"/>
</dbReference>
<dbReference type="STRING" id="29655.A0A0K9NIJ3"/>
<comment type="catalytic activity">
    <reaction evidence="10">
        <text>L-threonyl-[protein] + ATP = O-phospho-L-threonyl-[protein] + ADP + H(+)</text>
        <dbReference type="Rhea" id="RHEA:46608"/>
        <dbReference type="Rhea" id="RHEA-COMP:11060"/>
        <dbReference type="Rhea" id="RHEA-COMP:11605"/>
        <dbReference type="ChEBI" id="CHEBI:15378"/>
        <dbReference type="ChEBI" id="CHEBI:30013"/>
        <dbReference type="ChEBI" id="CHEBI:30616"/>
        <dbReference type="ChEBI" id="CHEBI:61977"/>
        <dbReference type="ChEBI" id="CHEBI:456216"/>
        <dbReference type="EC" id="2.7.11.1"/>
    </reaction>
</comment>
<feature type="domain" description="Protein kinase" evidence="14">
    <location>
        <begin position="17"/>
        <end position="272"/>
    </location>
</feature>
<dbReference type="InterPro" id="IPR017441">
    <property type="entry name" value="Protein_kinase_ATP_BS"/>
</dbReference>
<evidence type="ECO:0000256" key="13">
    <source>
        <dbReference type="RuleBase" id="RU000304"/>
    </source>
</evidence>
<dbReference type="GO" id="GO:0004674">
    <property type="term" value="F:protein serine/threonine kinase activity"/>
    <property type="evidence" value="ECO:0000318"/>
    <property type="project" value="GO_Central"/>
</dbReference>
<proteinExistence type="inferred from homology"/>
<evidence type="ECO:0000259" key="15">
    <source>
        <dbReference type="PROSITE" id="PS50816"/>
    </source>
</evidence>
<dbReference type="InterPro" id="IPR000719">
    <property type="entry name" value="Prot_kinase_dom"/>
</dbReference>
<evidence type="ECO:0000256" key="8">
    <source>
        <dbReference type="ARBA" id="ARBA00022840"/>
    </source>
</evidence>
<keyword evidence="5" id="KW-0808">Transferase</keyword>
<feature type="domain" description="NAF" evidence="15">
    <location>
        <begin position="309"/>
        <end position="333"/>
    </location>
</feature>
<comment type="caution">
    <text evidence="16">The sequence shown here is derived from an EMBL/GenBank/DDBJ whole genome shotgun (WGS) entry which is preliminary data.</text>
</comment>
<dbReference type="OMA" id="KSHGDPI"/>
<dbReference type="Gene3D" id="1.10.510.10">
    <property type="entry name" value="Transferase(Phosphotransferase) domain 1"/>
    <property type="match status" value="1"/>
</dbReference>
<reference evidence="17" key="1">
    <citation type="journal article" date="2016" name="Nature">
        <title>The genome of the seagrass Zostera marina reveals angiosperm adaptation to the sea.</title>
        <authorList>
            <person name="Olsen J.L."/>
            <person name="Rouze P."/>
            <person name="Verhelst B."/>
            <person name="Lin Y.-C."/>
            <person name="Bayer T."/>
            <person name="Collen J."/>
            <person name="Dattolo E."/>
            <person name="De Paoli E."/>
            <person name="Dittami S."/>
            <person name="Maumus F."/>
            <person name="Michel G."/>
            <person name="Kersting A."/>
            <person name="Lauritano C."/>
            <person name="Lohaus R."/>
            <person name="Toepel M."/>
            <person name="Tonon T."/>
            <person name="Vanneste K."/>
            <person name="Amirebrahimi M."/>
            <person name="Brakel J."/>
            <person name="Bostroem C."/>
            <person name="Chovatia M."/>
            <person name="Grimwood J."/>
            <person name="Jenkins J.W."/>
            <person name="Jueterbock A."/>
            <person name="Mraz A."/>
            <person name="Stam W.T."/>
            <person name="Tice H."/>
            <person name="Bornberg-Bauer E."/>
            <person name="Green P.J."/>
            <person name="Pearson G.A."/>
            <person name="Procaccini G."/>
            <person name="Duarte C.M."/>
            <person name="Schmutz J."/>
            <person name="Reusch T.B.H."/>
            <person name="Van de Peer Y."/>
        </authorList>
    </citation>
    <scope>NUCLEOTIDE SEQUENCE [LARGE SCALE GENOMIC DNA]</scope>
    <source>
        <strain evidence="17">cv. Finnish</strain>
    </source>
</reference>
<dbReference type="InterPro" id="IPR004041">
    <property type="entry name" value="NAF_dom"/>
</dbReference>
<dbReference type="EMBL" id="LFYR01002156">
    <property type="protein sequence ID" value="KMZ56581.1"/>
    <property type="molecule type" value="Genomic_DNA"/>
</dbReference>
<evidence type="ECO:0000313" key="16">
    <source>
        <dbReference type="EMBL" id="KMZ56581.1"/>
    </source>
</evidence>
<dbReference type="EC" id="2.7.11.1" evidence="3"/>
<evidence type="ECO:0000256" key="2">
    <source>
        <dbReference type="ARBA" id="ARBA00006234"/>
    </source>
</evidence>
<dbReference type="PROSITE" id="PS00108">
    <property type="entry name" value="PROTEIN_KINASE_ST"/>
    <property type="match status" value="1"/>
</dbReference>
<evidence type="ECO:0000256" key="9">
    <source>
        <dbReference type="ARBA" id="ARBA00023211"/>
    </source>
</evidence>
<comment type="catalytic activity">
    <reaction evidence="11">
        <text>L-seryl-[protein] + ATP = O-phospho-L-seryl-[protein] + ADP + H(+)</text>
        <dbReference type="Rhea" id="RHEA:17989"/>
        <dbReference type="Rhea" id="RHEA-COMP:9863"/>
        <dbReference type="Rhea" id="RHEA-COMP:11604"/>
        <dbReference type="ChEBI" id="CHEBI:15378"/>
        <dbReference type="ChEBI" id="CHEBI:29999"/>
        <dbReference type="ChEBI" id="CHEBI:30616"/>
        <dbReference type="ChEBI" id="CHEBI:83421"/>
        <dbReference type="ChEBI" id="CHEBI:456216"/>
        <dbReference type="EC" id="2.7.11.1"/>
    </reaction>
</comment>
<dbReference type="Proteomes" id="UP000036987">
    <property type="component" value="Unassembled WGS sequence"/>
</dbReference>
<name>A0A0K9NIJ3_ZOSMR</name>
<dbReference type="FunFam" id="1.10.510.10:FF:000279">
    <property type="entry name" value="Non-specific serine/threonine protein kinase"/>
    <property type="match status" value="1"/>
</dbReference>
<evidence type="ECO:0000256" key="1">
    <source>
        <dbReference type="ARBA" id="ARBA00001936"/>
    </source>
</evidence>
<dbReference type="SMR" id="A0A0K9NIJ3"/>
<dbReference type="PROSITE" id="PS50816">
    <property type="entry name" value="NAF"/>
    <property type="match status" value="1"/>
</dbReference>
<evidence type="ECO:0000259" key="14">
    <source>
        <dbReference type="PROSITE" id="PS50011"/>
    </source>
</evidence>
<organism evidence="16 17">
    <name type="scientific">Zostera marina</name>
    <name type="common">Eelgrass</name>
    <dbReference type="NCBI Taxonomy" id="29655"/>
    <lineage>
        <taxon>Eukaryota</taxon>
        <taxon>Viridiplantae</taxon>
        <taxon>Streptophyta</taxon>
        <taxon>Embryophyta</taxon>
        <taxon>Tracheophyta</taxon>
        <taxon>Spermatophyta</taxon>
        <taxon>Magnoliopsida</taxon>
        <taxon>Liliopsida</taxon>
        <taxon>Zosteraceae</taxon>
        <taxon>Zostera</taxon>
    </lineage>
</organism>
<dbReference type="FunFam" id="3.30.200.20:FF:000096">
    <property type="entry name" value="Non-specific serine/threonine protein kinase"/>
    <property type="match status" value="1"/>
</dbReference>
<keyword evidence="9" id="KW-0464">Manganese</keyword>
<dbReference type="InterPro" id="IPR008271">
    <property type="entry name" value="Ser/Thr_kinase_AS"/>
</dbReference>
<keyword evidence="8 12" id="KW-0067">ATP-binding</keyword>